<proteinExistence type="predicted"/>
<dbReference type="OrthoDB" id="10326505at2759"/>
<evidence type="ECO:0000313" key="1">
    <source>
        <dbReference type="EMBL" id="OLQ00641.1"/>
    </source>
</evidence>
<organism evidence="1 2">
    <name type="scientific">Symbiodinium microadriaticum</name>
    <name type="common">Dinoflagellate</name>
    <name type="synonym">Zooxanthella microadriatica</name>
    <dbReference type="NCBI Taxonomy" id="2951"/>
    <lineage>
        <taxon>Eukaryota</taxon>
        <taxon>Sar</taxon>
        <taxon>Alveolata</taxon>
        <taxon>Dinophyceae</taxon>
        <taxon>Suessiales</taxon>
        <taxon>Symbiodiniaceae</taxon>
        <taxon>Symbiodinium</taxon>
    </lineage>
</organism>
<evidence type="ECO:0000313" key="2">
    <source>
        <dbReference type="Proteomes" id="UP000186817"/>
    </source>
</evidence>
<reference evidence="1 2" key="1">
    <citation type="submission" date="2016-02" db="EMBL/GenBank/DDBJ databases">
        <title>Genome analysis of coral dinoflagellate symbionts highlights evolutionary adaptations to a symbiotic lifestyle.</title>
        <authorList>
            <person name="Aranda M."/>
            <person name="Li Y."/>
            <person name="Liew Y.J."/>
            <person name="Baumgarten S."/>
            <person name="Simakov O."/>
            <person name="Wilson M."/>
            <person name="Piel J."/>
            <person name="Ashoor H."/>
            <person name="Bougouffa S."/>
            <person name="Bajic V.B."/>
            <person name="Ryu T."/>
            <person name="Ravasi T."/>
            <person name="Bayer T."/>
            <person name="Micklem G."/>
            <person name="Kim H."/>
            <person name="Bhak J."/>
            <person name="Lajeunesse T.C."/>
            <person name="Voolstra C.R."/>
        </authorList>
    </citation>
    <scope>NUCLEOTIDE SEQUENCE [LARGE SCALE GENOMIC DNA]</scope>
    <source>
        <strain evidence="1 2">CCMP2467</strain>
    </source>
</reference>
<sequence length="164" mass="19008">MRCFQRREWCRGRGREQDAGSPDRAPNSEAARDCQAASGCFETIAYEHHCRTFVMAMIVLHHQDGIHSHEFDRVVLVLIRILVPRRVLSAIGRPPAMKEINHCWHGESRKSKWQLVQRAVEDPGEVSRLIDEVRRRSRGRSARHRRLGRSNVFAHPQMSLVHGF</sequence>
<comment type="caution">
    <text evidence="1">The sequence shown here is derived from an EMBL/GenBank/DDBJ whole genome shotgun (WGS) entry which is preliminary data.</text>
</comment>
<keyword evidence="2" id="KW-1185">Reference proteome</keyword>
<gene>
    <name evidence="1" type="ORF">AK812_SmicGene16662</name>
</gene>
<accession>A0A1Q9DZP6</accession>
<protein>
    <submittedName>
        <fullName evidence="1">Uncharacterized protein</fullName>
    </submittedName>
</protein>
<dbReference type="AlphaFoldDB" id="A0A1Q9DZP6"/>
<dbReference type="EMBL" id="LSRX01000321">
    <property type="protein sequence ID" value="OLQ00641.1"/>
    <property type="molecule type" value="Genomic_DNA"/>
</dbReference>
<dbReference type="Proteomes" id="UP000186817">
    <property type="component" value="Unassembled WGS sequence"/>
</dbReference>
<name>A0A1Q9DZP6_SYMMI</name>